<dbReference type="STRING" id="686624.SAMN04488242_0574"/>
<dbReference type="AlphaFoldDB" id="A0A1G9HWQ0"/>
<keyword evidence="2" id="KW-1185">Reference proteome</keyword>
<organism evidence="1 2">
    <name type="scientific">Tessaracoccus oleiagri</name>
    <dbReference type="NCBI Taxonomy" id="686624"/>
    <lineage>
        <taxon>Bacteria</taxon>
        <taxon>Bacillati</taxon>
        <taxon>Actinomycetota</taxon>
        <taxon>Actinomycetes</taxon>
        <taxon>Propionibacteriales</taxon>
        <taxon>Propionibacteriaceae</taxon>
        <taxon>Tessaracoccus</taxon>
    </lineage>
</organism>
<dbReference type="Gene3D" id="3.40.50.300">
    <property type="entry name" value="P-loop containing nucleotide triphosphate hydrolases"/>
    <property type="match status" value="1"/>
</dbReference>
<dbReference type="SUPFAM" id="SSF52540">
    <property type="entry name" value="P-loop containing nucleoside triphosphate hydrolases"/>
    <property type="match status" value="1"/>
</dbReference>
<reference evidence="1 2" key="1">
    <citation type="submission" date="2016-10" db="EMBL/GenBank/DDBJ databases">
        <authorList>
            <person name="de Groot N.N."/>
        </authorList>
    </citation>
    <scope>NUCLEOTIDE SEQUENCE [LARGE SCALE GENOMIC DNA]</scope>
    <source>
        <strain evidence="1 2">CGMCC 1.9159</strain>
    </source>
</reference>
<sequence length="265" mass="28483">MAVIILTSAPGAPGVTTTALALALTWPRHVLLADCDRDPSQVVLAGYLRGMDSGGRGLPSVAQAQREGRPLDDELWLHTLPLTEDEPIERRFLAGFAQPAAVRLFDTIWSRLGEAFDVLDGRGIDVLVDAGRIGTNGLPTGLLTSADAVLAVTRSSLRSLAALRLHLPTVKDQLGGLPVDVPLAIGIVGPDQPYGTRDIEKQFGVPAWLELPLNARAAGVLTEGEPEPRRFGEQLFMGRARAQAKRLSELVQSRRATREELVGRV</sequence>
<dbReference type="Proteomes" id="UP000199475">
    <property type="component" value="Unassembled WGS sequence"/>
</dbReference>
<dbReference type="EMBL" id="FNGP01000001">
    <property type="protein sequence ID" value="SDL17292.1"/>
    <property type="molecule type" value="Genomic_DNA"/>
</dbReference>
<accession>A0A1G9HWQ0</accession>
<name>A0A1G9HWQ0_9ACTN</name>
<dbReference type="InterPro" id="IPR027417">
    <property type="entry name" value="P-loop_NTPase"/>
</dbReference>
<evidence type="ECO:0000313" key="2">
    <source>
        <dbReference type="Proteomes" id="UP000199475"/>
    </source>
</evidence>
<dbReference type="RefSeq" id="WP_093248732.1">
    <property type="nucleotide sequence ID" value="NZ_FNGP01000001.1"/>
</dbReference>
<protein>
    <recommendedName>
        <fullName evidence="3">Cellulose biosynthesis protein BcsQ</fullName>
    </recommendedName>
</protein>
<proteinExistence type="predicted"/>
<evidence type="ECO:0008006" key="3">
    <source>
        <dbReference type="Google" id="ProtNLM"/>
    </source>
</evidence>
<evidence type="ECO:0000313" key="1">
    <source>
        <dbReference type="EMBL" id="SDL17292.1"/>
    </source>
</evidence>
<gene>
    <name evidence="1" type="ORF">SAMN04488242_0574</name>
</gene>
<dbReference type="OrthoDB" id="5243870at2"/>